<evidence type="ECO:0000256" key="1">
    <source>
        <dbReference type="ARBA" id="ARBA00007734"/>
    </source>
</evidence>
<sequence>MKLSNIVKSLLLGTAVCFLSVNFNCSYAAQDKGKQTVQTQKKVKKTNSAKKNNKSKTTKSSKKSKSTKTVKAKKTNSSSTAKKAPKSNKNYYKTPIAKENIRQSYIAGDLTTENPLIPTTPKLINQRKYFKDAETAAKKGDTDEAMRIKRNHLEDYPLALWVDYWYLTNNMDVSKYPKVVEFINSNDHRELSAILKNKYIDFMARHGKYRQVSDLIGKKKPYNDNQELTASQQALQCRYYEARWHQGLADMSAQIFANKVYMQLKPYPSGCSGLIYVWGQNGNLNDTNRMDKFERLYIQRRYADSTRNLAAEFSPDSKFKRRIDLAMDLYETPSKILTDEYQPSTGDVHRVAVLAFKRFANLNPEEANPHFEYFCKKFSVTPTERLDIIQIISRGFLGRNATLEEVTWVDKHLPAIEWSDEIKIMRMRKAIWFAQWQVVYDLYNHLNPNDKKEINWKYWKARAAYEIGQKDQSIHLMKEVAKDRSFFGFLAAQELGQQPPFNHERLSTTAKWPDTVLYNKAAIRFFEFKALDSANASIEWNEVAKYGTNDEAMVMADWALSSGNVNYAIMSVIAGKRWDALDYRFPKAFLNLYKKYSSSTNVPISFLYGISRQESMMNPNIKSPVGAVGLMQLMPETARVVSKKNNWDYNGPRDLVIPENNIRLGSAYLKDMLERFDNNRILAAAAYNAGPNRIPRWKSADGKKRDTPMFIENIPFKETRLYVQNVLLYDVIYKKLLTGKTDLLLKDNEKKYRY</sequence>
<feature type="signal peptide" evidence="4">
    <location>
        <begin position="1"/>
        <end position="28"/>
    </location>
</feature>
<dbReference type="InterPro" id="IPR008939">
    <property type="entry name" value="Lytic_TGlycosylase_superhlx_U"/>
</dbReference>
<dbReference type="InterPro" id="IPR000189">
    <property type="entry name" value="Transglyc_AS"/>
</dbReference>
<feature type="domain" description="Transglycosylase SLT" evidence="5">
    <location>
        <begin position="593"/>
        <end position="707"/>
    </location>
</feature>
<feature type="chain" id="PRO_5012301260" evidence="4">
    <location>
        <begin position="29"/>
        <end position="754"/>
    </location>
</feature>
<evidence type="ECO:0000313" key="7">
    <source>
        <dbReference type="Proteomes" id="UP000242432"/>
    </source>
</evidence>
<accession>A0A1T4VF03</accession>
<dbReference type="Pfam" id="PF01464">
    <property type="entry name" value="SLT"/>
    <property type="match status" value="1"/>
</dbReference>
<gene>
    <name evidence="6" type="ORF">SAMN02745213_01406</name>
</gene>
<dbReference type="EMBL" id="FUXX01000022">
    <property type="protein sequence ID" value="SKA63555.1"/>
    <property type="molecule type" value="Genomic_DNA"/>
</dbReference>
<feature type="region of interest" description="Disordered" evidence="3">
    <location>
        <begin position="34"/>
        <end position="93"/>
    </location>
</feature>
<dbReference type="STRING" id="83771.SAMN02910357_00298"/>
<dbReference type="Gene3D" id="1.10.530.10">
    <property type="match status" value="1"/>
</dbReference>
<dbReference type="GO" id="GO:0016020">
    <property type="term" value="C:membrane"/>
    <property type="evidence" value="ECO:0007669"/>
    <property type="project" value="InterPro"/>
</dbReference>
<evidence type="ECO:0000256" key="3">
    <source>
        <dbReference type="SAM" id="MobiDB-lite"/>
    </source>
</evidence>
<evidence type="ECO:0000256" key="2">
    <source>
        <dbReference type="ARBA" id="ARBA00022729"/>
    </source>
</evidence>
<comment type="similarity">
    <text evidence="1">Belongs to the transglycosylase Slt family.</text>
</comment>
<dbReference type="InterPro" id="IPR008258">
    <property type="entry name" value="Transglycosylase_SLT_dom_1"/>
</dbReference>
<dbReference type="PANTHER" id="PTHR37423:SF5">
    <property type="entry name" value="SOLUBLE LYTIC MUREIN TRANSGLYCOSYLASE"/>
    <property type="match status" value="1"/>
</dbReference>
<feature type="compositionally biased region" description="Basic residues" evidence="3">
    <location>
        <begin position="41"/>
        <end position="74"/>
    </location>
</feature>
<dbReference type="CDD" id="cd13401">
    <property type="entry name" value="Slt70-like"/>
    <property type="match status" value="1"/>
</dbReference>
<evidence type="ECO:0000313" key="6">
    <source>
        <dbReference type="EMBL" id="SKA63555.1"/>
    </source>
</evidence>
<dbReference type="PANTHER" id="PTHR37423">
    <property type="entry name" value="SOLUBLE LYTIC MUREIN TRANSGLYCOSYLASE-RELATED"/>
    <property type="match status" value="1"/>
</dbReference>
<keyword evidence="7" id="KW-1185">Reference proteome</keyword>
<reference evidence="7" key="1">
    <citation type="submission" date="2017-02" db="EMBL/GenBank/DDBJ databases">
        <authorList>
            <person name="Varghese N."/>
            <person name="Submissions S."/>
        </authorList>
    </citation>
    <scope>NUCLEOTIDE SEQUENCE [LARGE SCALE GENOMIC DNA]</scope>
    <source>
        <strain evidence="7">DSM 3072</strain>
    </source>
</reference>
<proteinExistence type="inferred from homology"/>
<evidence type="ECO:0000256" key="4">
    <source>
        <dbReference type="SAM" id="SignalP"/>
    </source>
</evidence>
<dbReference type="InterPro" id="IPR023346">
    <property type="entry name" value="Lysozyme-like_dom_sf"/>
</dbReference>
<dbReference type="RefSeq" id="WP_078928863.1">
    <property type="nucleotide sequence ID" value="NZ_FUXX01000022.1"/>
</dbReference>
<dbReference type="SUPFAM" id="SSF48435">
    <property type="entry name" value="Bacterial muramidases"/>
    <property type="match status" value="1"/>
</dbReference>
<protein>
    <submittedName>
        <fullName evidence="6">Soluble lytic murein transglycosylase</fullName>
    </submittedName>
</protein>
<dbReference type="PROSITE" id="PS00922">
    <property type="entry name" value="TRANSGLYCOSYLASE"/>
    <property type="match status" value="1"/>
</dbReference>
<dbReference type="Gene3D" id="1.25.20.10">
    <property type="entry name" value="Bacterial muramidases"/>
    <property type="match status" value="1"/>
</dbReference>
<dbReference type="AlphaFoldDB" id="A0A1T4VF03"/>
<dbReference type="GO" id="GO:0042597">
    <property type="term" value="C:periplasmic space"/>
    <property type="evidence" value="ECO:0007669"/>
    <property type="project" value="InterPro"/>
</dbReference>
<dbReference type="GO" id="GO:0008933">
    <property type="term" value="F:peptidoglycan lytic transglycosylase activity"/>
    <property type="evidence" value="ECO:0007669"/>
    <property type="project" value="InterPro"/>
</dbReference>
<keyword evidence="2 4" id="KW-0732">Signal</keyword>
<feature type="compositionally biased region" description="Low complexity" evidence="3">
    <location>
        <begin position="75"/>
        <end position="90"/>
    </location>
</feature>
<dbReference type="GO" id="GO:0000270">
    <property type="term" value="P:peptidoglycan metabolic process"/>
    <property type="evidence" value="ECO:0007669"/>
    <property type="project" value="InterPro"/>
</dbReference>
<dbReference type="Proteomes" id="UP000242432">
    <property type="component" value="Unassembled WGS sequence"/>
</dbReference>
<name>A0A1T4VF03_9GAMM</name>
<dbReference type="GO" id="GO:0004553">
    <property type="term" value="F:hydrolase activity, hydrolyzing O-glycosyl compounds"/>
    <property type="evidence" value="ECO:0007669"/>
    <property type="project" value="InterPro"/>
</dbReference>
<evidence type="ECO:0000259" key="5">
    <source>
        <dbReference type="Pfam" id="PF01464"/>
    </source>
</evidence>
<organism evidence="6 7">
    <name type="scientific">Succinivibrio dextrinosolvens DSM 3072</name>
    <dbReference type="NCBI Taxonomy" id="1123324"/>
    <lineage>
        <taxon>Bacteria</taxon>
        <taxon>Pseudomonadati</taxon>
        <taxon>Pseudomonadota</taxon>
        <taxon>Gammaproteobacteria</taxon>
        <taxon>Aeromonadales</taxon>
        <taxon>Succinivibrionaceae</taxon>
        <taxon>Succinivibrio</taxon>
    </lineage>
</organism>
<dbReference type="SUPFAM" id="SSF53955">
    <property type="entry name" value="Lysozyme-like"/>
    <property type="match status" value="1"/>
</dbReference>